<evidence type="ECO:0000256" key="6">
    <source>
        <dbReference type="ARBA" id="ARBA00023180"/>
    </source>
</evidence>
<gene>
    <name evidence="9" type="ORF">CSOJ01_13752</name>
</gene>
<organism evidence="9 10">
    <name type="scientific">Colletotrichum sojae</name>
    <dbReference type="NCBI Taxonomy" id="2175907"/>
    <lineage>
        <taxon>Eukaryota</taxon>
        <taxon>Fungi</taxon>
        <taxon>Dikarya</taxon>
        <taxon>Ascomycota</taxon>
        <taxon>Pezizomycotina</taxon>
        <taxon>Sordariomycetes</taxon>
        <taxon>Hypocreomycetidae</taxon>
        <taxon>Glomerellales</taxon>
        <taxon>Glomerellaceae</taxon>
        <taxon>Colletotrichum</taxon>
        <taxon>Colletotrichum orchidearum species complex</taxon>
    </lineage>
</organism>
<keyword evidence="4" id="KW-1133">Transmembrane helix</keyword>
<evidence type="ECO:0000259" key="8">
    <source>
        <dbReference type="PROSITE" id="PS51212"/>
    </source>
</evidence>
<evidence type="ECO:0000256" key="4">
    <source>
        <dbReference type="ARBA" id="ARBA00022989"/>
    </source>
</evidence>
<reference evidence="9 10" key="1">
    <citation type="journal article" date="2020" name="Phytopathology">
        <title>Genome Sequence Resources of Colletotrichum truncatum, C. plurivorum, C. musicola, and C. sojae: Four Species Pathogenic to Soybean (Glycine max).</title>
        <authorList>
            <person name="Rogerio F."/>
            <person name="Boufleur T.R."/>
            <person name="Ciampi-Guillardi M."/>
            <person name="Sukno S.A."/>
            <person name="Thon M.R."/>
            <person name="Massola Junior N.S."/>
            <person name="Baroncelli R."/>
        </authorList>
    </citation>
    <scope>NUCLEOTIDE SEQUENCE [LARGE SCALE GENOMIC DNA]</scope>
    <source>
        <strain evidence="9 10">LFN0009</strain>
    </source>
</reference>
<keyword evidence="5" id="KW-0472">Membrane</keyword>
<dbReference type="PANTHER" id="PTHR24269">
    <property type="entry name" value="KREMEN PROTEIN"/>
    <property type="match status" value="1"/>
</dbReference>
<dbReference type="PANTHER" id="PTHR24269:SF16">
    <property type="entry name" value="PROTEIN SLG1"/>
    <property type="match status" value="1"/>
</dbReference>
<dbReference type="SMART" id="SM00321">
    <property type="entry name" value="WSC"/>
    <property type="match status" value="1"/>
</dbReference>
<comment type="subcellular location">
    <subcellularLocation>
        <location evidence="1">Membrane</location>
        <topology evidence="1">Single-pass membrane protein</topology>
    </subcellularLocation>
</comment>
<keyword evidence="2" id="KW-0812">Transmembrane</keyword>
<evidence type="ECO:0000313" key="9">
    <source>
        <dbReference type="EMBL" id="KAF6794223.1"/>
    </source>
</evidence>
<evidence type="ECO:0000256" key="3">
    <source>
        <dbReference type="ARBA" id="ARBA00022729"/>
    </source>
</evidence>
<comment type="caution">
    <text evidence="9">The sequence shown here is derived from an EMBL/GenBank/DDBJ whole genome shotgun (WGS) entry which is preliminary data.</text>
</comment>
<dbReference type="Proteomes" id="UP000652219">
    <property type="component" value="Unassembled WGS sequence"/>
</dbReference>
<dbReference type="InterPro" id="IPR002889">
    <property type="entry name" value="WSC_carb-bd"/>
</dbReference>
<feature type="region of interest" description="Disordered" evidence="7">
    <location>
        <begin position="1"/>
        <end position="32"/>
    </location>
</feature>
<protein>
    <submittedName>
        <fullName evidence="9">WSC domain-containing protein</fullName>
    </submittedName>
</protein>
<dbReference type="PROSITE" id="PS51212">
    <property type="entry name" value="WSC"/>
    <property type="match status" value="2"/>
</dbReference>
<keyword evidence="6" id="KW-0325">Glycoprotein</keyword>
<accession>A0A8H6MK70</accession>
<evidence type="ECO:0000313" key="10">
    <source>
        <dbReference type="Proteomes" id="UP000652219"/>
    </source>
</evidence>
<feature type="domain" description="WSC" evidence="8">
    <location>
        <begin position="388"/>
        <end position="488"/>
    </location>
</feature>
<evidence type="ECO:0000256" key="1">
    <source>
        <dbReference type="ARBA" id="ARBA00004167"/>
    </source>
</evidence>
<dbReference type="Pfam" id="PF01822">
    <property type="entry name" value="WSC"/>
    <property type="match status" value="2"/>
</dbReference>
<evidence type="ECO:0000256" key="2">
    <source>
        <dbReference type="ARBA" id="ARBA00022692"/>
    </source>
</evidence>
<name>A0A8H6MK70_9PEZI</name>
<proteinExistence type="predicted"/>
<evidence type="ECO:0000256" key="7">
    <source>
        <dbReference type="SAM" id="MobiDB-lite"/>
    </source>
</evidence>
<evidence type="ECO:0000256" key="5">
    <source>
        <dbReference type="ARBA" id="ARBA00023136"/>
    </source>
</evidence>
<dbReference type="AlphaFoldDB" id="A0A8H6MK70"/>
<keyword evidence="3" id="KW-0732">Signal</keyword>
<keyword evidence="10" id="KW-1185">Reference proteome</keyword>
<dbReference type="InterPro" id="IPR051836">
    <property type="entry name" value="Kremen_rcpt"/>
</dbReference>
<feature type="domain" description="WSC" evidence="8">
    <location>
        <begin position="284"/>
        <end position="381"/>
    </location>
</feature>
<dbReference type="GO" id="GO:0005886">
    <property type="term" value="C:plasma membrane"/>
    <property type="evidence" value="ECO:0007669"/>
    <property type="project" value="TreeGrafter"/>
</dbReference>
<dbReference type="EMBL" id="WIGN01000416">
    <property type="protein sequence ID" value="KAF6794223.1"/>
    <property type="molecule type" value="Genomic_DNA"/>
</dbReference>
<sequence length="489" mass="52565">MEDQKPLLSDISPSQSNQHHDPTTAGHAGGRLSETESFFRFLETTARELMPPPWALRCLHQRSRRVRDKGERTSPSFSDEERRDYLGTQLLCGCERARGPVIDELSHPGDERDVPPSWVVLLVAPGPPPRTDFFAKEMMQHSAARKPTLFIPPVPLCLLAILAPQYPSQIAPPFTSLPCHIRWDDALERIEGLDELFYPENRAERPIIATAGPSSIHSAGENFLRYWSPVFVEDAEKVDMAECSMLCAAGDGLTCGGDERIQVYTTASDAAPSKRSTGESVRVPFFYHGCYAREAGARALGLSHSHTSAALGMTVEYCAKFCLETQGQPLFGLEDGDLCRCGAVIDMGVIPGPAGACDVSCPGDAPQSCGAPGRLSLYSASANPPPLAYRRLGCARRGQDGAVLADADESTAWQGGEMTVRACAGWCAAAFPGQERLVRFALEEGSVCSCAVGGHLDFASPALCNMPCAGNDREHCGGKGVASVYGMSI</sequence>